<dbReference type="AlphaFoldDB" id="A0A3E0IKE4"/>
<keyword evidence="1" id="KW-0472">Membrane</keyword>
<evidence type="ECO:0000313" key="3">
    <source>
        <dbReference type="Proteomes" id="UP000256562"/>
    </source>
</evidence>
<dbReference type="OrthoDB" id="5363652at2"/>
<dbReference type="EMBL" id="QKXQ01000755">
    <property type="protein sequence ID" value="REH88288.1"/>
    <property type="molecule type" value="Genomic_DNA"/>
</dbReference>
<feature type="transmembrane region" description="Helical" evidence="1">
    <location>
        <begin position="207"/>
        <end position="227"/>
    </location>
</feature>
<dbReference type="InterPro" id="IPR011664">
    <property type="entry name" value="Abi_system_AbiD/AbiF-like"/>
</dbReference>
<evidence type="ECO:0000313" key="2">
    <source>
        <dbReference type="EMBL" id="REH88288.1"/>
    </source>
</evidence>
<comment type="caution">
    <text evidence="2">The sequence shown here is derived from an EMBL/GenBank/DDBJ whole genome shotgun (WGS) entry which is preliminary data.</text>
</comment>
<keyword evidence="1" id="KW-1133">Transmembrane helix</keyword>
<organism evidence="2 3">
    <name type="scientific">Staphylococcus felis</name>
    <dbReference type="NCBI Taxonomy" id="46127"/>
    <lineage>
        <taxon>Bacteria</taxon>
        <taxon>Bacillati</taxon>
        <taxon>Bacillota</taxon>
        <taxon>Bacilli</taxon>
        <taxon>Bacillales</taxon>
        <taxon>Staphylococcaceae</taxon>
        <taxon>Staphylococcus</taxon>
    </lineage>
</organism>
<gene>
    <name evidence="2" type="ORF">DOS83_14335</name>
</gene>
<evidence type="ECO:0008006" key="4">
    <source>
        <dbReference type="Google" id="ProtNLM"/>
    </source>
</evidence>
<sequence length="373" mass="44627">MFETEYQCGILVIVIQPSQIRLAGVFFYKGMVMKLSEKFYKTYKERIEILTDRNMTINKKSSIHRKVISDYNYYNVINAYKDLFLEKNKQSERYINGTTPDQLLAIYKFDEALRIILLRYLLKIEEKVKHCITQSFFSHVLNDETLNQSEKESLHKDSTYINIKYYDTSNIDKKETFAKFQEIAYKQINTQYKKDNSSIKKYKDEHGYIPMWVLFNVLMFGNISKYFTILNRDIKIRVMELMGIKWNFQVEEETIQQFESTLEILTLARNVCAHNERLYCFKHNIPLKDKYLSFNKALPSWKDDDFNEKSNMKFSIFSVIFLIGKFVEKKENAAMLKEINKEVIKLEKKLSTIDIYEVLTYMKMPNDWKDKLS</sequence>
<name>A0A3E0IKE4_9STAP</name>
<dbReference type="RefSeq" id="WP_115925398.1">
    <property type="nucleotide sequence ID" value="NZ_QKXQ01000755.1"/>
</dbReference>
<proteinExistence type="predicted"/>
<reference evidence="2 3" key="1">
    <citation type="journal article" date="2018" name="Vet. Microbiol.">
        <title>Characterisation of Staphylococcus felis isolated from cats using whole genome sequencing.</title>
        <authorList>
            <person name="Worthing K."/>
            <person name="Pang S."/>
            <person name="Trott D.J."/>
            <person name="Abraham S."/>
            <person name="Coombs G.W."/>
            <person name="Jordan D."/>
            <person name="McIntyre L."/>
            <person name="Davies M.R."/>
            <person name="Norris J."/>
        </authorList>
    </citation>
    <scope>NUCLEOTIDE SEQUENCE [LARGE SCALE GENOMIC DNA]</scope>
    <source>
        <strain evidence="2 3">F9</strain>
    </source>
</reference>
<dbReference type="Proteomes" id="UP000256562">
    <property type="component" value="Unassembled WGS sequence"/>
</dbReference>
<protein>
    <recommendedName>
        <fullName evidence="4">Abi family protein</fullName>
    </recommendedName>
</protein>
<keyword evidence="1" id="KW-0812">Transmembrane</keyword>
<dbReference type="Pfam" id="PF07751">
    <property type="entry name" value="Abi_2"/>
    <property type="match status" value="1"/>
</dbReference>
<evidence type="ECO:0000256" key="1">
    <source>
        <dbReference type="SAM" id="Phobius"/>
    </source>
</evidence>
<accession>A0A3E0IKE4</accession>